<evidence type="ECO:0000256" key="3">
    <source>
        <dbReference type="ARBA" id="ARBA00023274"/>
    </source>
</evidence>
<evidence type="ECO:0000313" key="5">
    <source>
        <dbReference type="EMBL" id="KAK1679798.1"/>
    </source>
</evidence>
<evidence type="ECO:0000256" key="1">
    <source>
        <dbReference type="ARBA" id="ARBA00006227"/>
    </source>
</evidence>
<dbReference type="PANTHER" id="PTHR11545">
    <property type="entry name" value="RIBOSOMAL PROTEIN L13"/>
    <property type="match status" value="1"/>
</dbReference>
<organism evidence="5 6">
    <name type="scientific">Lolium multiflorum</name>
    <name type="common">Italian ryegrass</name>
    <name type="synonym">Lolium perenne subsp. multiflorum</name>
    <dbReference type="NCBI Taxonomy" id="4521"/>
    <lineage>
        <taxon>Eukaryota</taxon>
        <taxon>Viridiplantae</taxon>
        <taxon>Streptophyta</taxon>
        <taxon>Embryophyta</taxon>
        <taxon>Tracheophyta</taxon>
        <taxon>Spermatophyta</taxon>
        <taxon>Magnoliopsida</taxon>
        <taxon>Liliopsida</taxon>
        <taxon>Poales</taxon>
        <taxon>Poaceae</taxon>
        <taxon>BOP clade</taxon>
        <taxon>Pooideae</taxon>
        <taxon>Poodae</taxon>
        <taxon>Poeae</taxon>
        <taxon>Poeae Chloroplast Group 2 (Poeae type)</taxon>
        <taxon>Loliodinae</taxon>
        <taxon>Loliinae</taxon>
        <taxon>Lolium</taxon>
    </lineage>
</organism>
<accession>A0AAD8TD59</accession>
<keyword evidence="6" id="KW-1185">Reference proteome</keyword>
<dbReference type="AlphaFoldDB" id="A0AAD8TD59"/>
<evidence type="ECO:0000256" key="2">
    <source>
        <dbReference type="ARBA" id="ARBA00022980"/>
    </source>
</evidence>
<keyword evidence="2" id="KW-0689">Ribosomal protein</keyword>
<dbReference type="Gene3D" id="3.90.1180.10">
    <property type="entry name" value="Ribosomal protein L13"/>
    <property type="match status" value="1"/>
</dbReference>
<protein>
    <recommendedName>
        <fullName evidence="7">60S ribosomal protein L13a</fullName>
    </recommendedName>
</protein>
<dbReference type="InterPro" id="IPR036899">
    <property type="entry name" value="Ribosomal_uL13_sf"/>
</dbReference>
<comment type="caution">
    <text evidence="5">The sequence shown here is derived from an EMBL/GenBank/DDBJ whole genome shotgun (WGS) entry which is preliminary data.</text>
</comment>
<dbReference type="Pfam" id="PF00572">
    <property type="entry name" value="Ribosomal_L13"/>
    <property type="match status" value="1"/>
</dbReference>
<keyword evidence="3" id="KW-0687">Ribonucleoprotein</keyword>
<evidence type="ECO:0000313" key="6">
    <source>
        <dbReference type="Proteomes" id="UP001231189"/>
    </source>
</evidence>
<proteinExistence type="inferred from homology"/>
<comment type="similarity">
    <text evidence="1">Belongs to the universal ribosomal protein uL13 family.</text>
</comment>
<name>A0AAD8TD59_LOLMU</name>
<dbReference type="GO" id="GO:0003729">
    <property type="term" value="F:mRNA binding"/>
    <property type="evidence" value="ECO:0007669"/>
    <property type="project" value="TreeGrafter"/>
</dbReference>
<dbReference type="GO" id="GO:0017148">
    <property type="term" value="P:negative regulation of translation"/>
    <property type="evidence" value="ECO:0007669"/>
    <property type="project" value="TreeGrafter"/>
</dbReference>
<dbReference type="GO" id="GO:0022625">
    <property type="term" value="C:cytosolic large ribosomal subunit"/>
    <property type="evidence" value="ECO:0007669"/>
    <property type="project" value="TreeGrafter"/>
</dbReference>
<feature type="compositionally biased region" description="Pro residues" evidence="4">
    <location>
        <begin position="282"/>
        <end position="291"/>
    </location>
</feature>
<evidence type="ECO:0008006" key="7">
    <source>
        <dbReference type="Google" id="ProtNLM"/>
    </source>
</evidence>
<dbReference type="SUPFAM" id="SSF52161">
    <property type="entry name" value="Ribosomal protein L13"/>
    <property type="match status" value="1"/>
</dbReference>
<feature type="region of interest" description="Disordered" evidence="4">
    <location>
        <begin position="271"/>
        <end position="293"/>
    </location>
</feature>
<dbReference type="EMBL" id="JAUUTY010000002">
    <property type="protein sequence ID" value="KAK1679798.1"/>
    <property type="molecule type" value="Genomic_DNA"/>
</dbReference>
<sequence length="381" mass="41261">MGCLLAQLLQKSDGQKFGSGDERRAAPPAATEDVLYRPGSLPPRAERVPRIQAGFLIFPLRGLPGGDGERGEQEMVASGGEKRVRALCRVWTVGSSVSDGAVGLVFYRLHVALAASFSQADVLVCAGLPRLLRLLPLILHPGSRLIVSCIAQIPLRPDHPPANRRRARKIPTSPHLLHLKASCPPHSSPASTPYRVHAAEVLFSAGASPNPDSPPPVRCRRATAPFPHLPCATPLPPCYPQVWSRPLPSRAHARRRRSLLIPINARALARPGPPHLLEGATPSPPAHPPPARGDKYLRRAGPVEDEVPMFLRKRMNTKPSHGPIHYRAPSCIFWRTVRGMIPHKAARGEAALARLKAFVTLGSCRATPPPPPVRRAFPSSP</sequence>
<reference evidence="5" key="1">
    <citation type="submission" date="2023-07" db="EMBL/GenBank/DDBJ databases">
        <title>A chromosome-level genome assembly of Lolium multiflorum.</title>
        <authorList>
            <person name="Chen Y."/>
            <person name="Copetti D."/>
            <person name="Kolliker R."/>
            <person name="Studer B."/>
        </authorList>
    </citation>
    <scope>NUCLEOTIDE SEQUENCE</scope>
    <source>
        <strain evidence="5">02402/16</strain>
        <tissue evidence="5">Leaf</tissue>
    </source>
</reference>
<dbReference type="InterPro" id="IPR005822">
    <property type="entry name" value="Ribosomal_uL13"/>
</dbReference>
<gene>
    <name evidence="5" type="ORF">QYE76_040646</name>
</gene>
<dbReference type="GO" id="GO:0003735">
    <property type="term" value="F:structural constituent of ribosome"/>
    <property type="evidence" value="ECO:0007669"/>
    <property type="project" value="InterPro"/>
</dbReference>
<dbReference type="Proteomes" id="UP001231189">
    <property type="component" value="Unassembled WGS sequence"/>
</dbReference>
<dbReference type="PANTHER" id="PTHR11545:SF19">
    <property type="entry name" value="OS07G0109500 PROTEIN"/>
    <property type="match status" value="1"/>
</dbReference>
<dbReference type="GO" id="GO:0006412">
    <property type="term" value="P:translation"/>
    <property type="evidence" value="ECO:0007669"/>
    <property type="project" value="InterPro"/>
</dbReference>
<evidence type="ECO:0000256" key="4">
    <source>
        <dbReference type="SAM" id="MobiDB-lite"/>
    </source>
</evidence>